<dbReference type="SMART" id="SM00715">
    <property type="entry name" value="LA"/>
    <property type="match status" value="1"/>
</dbReference>
<dbReference type="Pfam" id="PF21071">
    <property type="entry name" value="LARP1_HEAT"/>
    <property type="match status" value="1"/>
</dbReference>
<dbReference type="GO" id="GO:0005829">
    <property type="term" value="C:cytosol"/>
    <property type="evidence" value="ECO:0007669"/>
    <property type="project" value="TreeGrafter"/>
</dbReference>
<dbReference type="GO" id="GO:0010494">
    <property type="term" value="C:cytoplasmic stress granule"/>
    <property type="evidence" value="ECO:0007669"/>
    <property type="project" value="TreeGrafter"/>
</dbReference>
<feature type="compositionally biased region" description="Basic and acidic residues" evidence="3">
    <location>
        <begin position="108"/>
        <end position="127"/>
    </location>
</feature>
<comment type="caution">
    <text evidence="5">The sequence shown here is derived from an EMBL/GenBank/DDBJ whole genome shotgun (WGS) entry which is preliminary data.</text>
</comment>
<keyword evidence="6" id="KW-1185">Reference proteome</keyword>
<feature type="compositionally biased region" description="Polar residues" evidence="3">
    <location>
        <begin position="1"/>
        <end position="14"/>
    </location>
</feature>
<evidence type="ECO:0000256" key="1">
    <source>
        <dbReference type="ARBA" id="ARBA00022884"/>
    </source>
</evidence>
<dbReference type="CDD" id="cd07323">
    <property type="entry name" value="LAM"/>
    <property type="match status" value="1"/>
</dbReference>
<feature type="compositionally biased region" description="Polar residues" evidence="3">
    <location>
        <begin position="164"/>
        <end position="184"/>
    </location>
</feature>
<feature type="compositionally biased region" description="Polar residues" evidence="3">
    <location>
        <begin position="61"/>
        <end position="82"/>
    </location>
</feature>
<dbReference type="GO" id="GO:0045727">
    <property type="term" value="P:positive regulation of translation"/>
    <property type="evidence" value="ECO:0007669"/>
    <property type="project" value="TreeGrafter"/>
</dbReference>
<dbReference type="InterPro" id="IPR036388">
    <property type="entry name" value="WH-like_DNA-bd_sf"/>
</dbReference>
<feature type="compositionally biased region" description="Polar residues" evidence="3">
    <location>
        <begin position="519"/>
        <end position="529"/>
    </location>
</feature>
<evidence type="ECO:0000313" key="6">
    <source>
        <dbReference type="Proteomes" id="UP000664203"/>
    </source>
</evidence>
<evidence type="ECO:0000313" key="5">
    <source>
        <dbReference type="EMBL" id="CAF9920317.1"/>
    </source>
</evidence>
<feature type="compositionally biased region" description="Low complexity" evidence="3">
    <location>
        <begin position="629"/>
        <end position="651"/>
    </location>
</feature>
<protein>
    <recommendedName>
        <fullName evidence="4">HTH La-type RNA-binding domain-containing protein</fullName>
    </recommendedName>
</protein>
<dbReference type="Proteomes" id="UP000664203">
    <property type="component" value="Unassembled WGS sequence"/>
</dbReference>
<evidence type="ECO:0000259" key="4">
    <source>
        <dbReference type="PROSITE" id="PS50961"/>
    </source>
</evidence>
<proteinExistence type="predicted"/>
<feature type="domain" description="HTH La-type RNA-binding" evidence="4">
    <location>
        <begin position="711"/>
        <end position="806"/>
    </location>
</feature>
<feature type="compositionally biased region" description="Basic and acidic residues" evidence="3">
    <location>
        <begin position="331"/>
        <end position="347"/>
    </location>
</feature>
<feature type="compositionally biased region" description="Polar residues" evidence="3">
    <location>
        <begin position="21"/>
        <end position="34"/>
    </location>
</feature>
<feature type="compositionally biased region" description="Basic and acidic residues" evidence="3">
    <location>
        <begin position="187"/>
        <end position="198"/>
    </location>
</feature>
<keyword evidence="1 2" id="KW-0694">RNA-binding</keyword>
<dbReference type="InterPro" id="IPR006607">
    <property type="entry name" value="DM15"/>
</dbReference>
<dbReference type="GO" id="GO:0048255">
    <property type="term" value="P:mRNA stabilization"/>
    <property type="evidence" value="ECO:0007669"/>
    <property type="project" value="InterPro"/>
</dbReference>
<dbReference type="AlphaFoldDB" id="A0A8H3I9W3"/>
<sequence length="1183" mass="128925">MPAETQTTDNQQRSPVDKMAATTQKSFGDPGQTTPALTYALAAKGRSPSVPSLLPNGKALSDTTDNGIKRSSSSGSRDTIMNPTKAPTKRTASESRTPHVEGVTAGEEQLRVEQSEIKNVNKYDNAAEKPTFAAQPQPMASAPSSPEYGIVSTSTLPKEDDAFSTVNGSSESTWDKQSQTSQNGSKGGEKVDAEKEQATKSSWDEEAPTPASLKEAPPPPVNFWQQRIAAQKPKQSTPPQPSKPAIPNLSSGNTNGPAKGTEVNAEQKKQDGKKKGKTGAGSLDERPALGAARNGSKSADVADKSSTLPVAPPPPPGDATSWPAPESALIEGKKKAPEPVEKDDKDTTQAPKPHKEKWVPMPLPYSVVFNTPFPTARRGGKPTRGGREGGSRGGNLATASNGAEKPTVPGVGTSANQTLPAGGLERDRGVLNPTSTNVNVSKLKRASSAGPATPRDQRKLGEPTTTEKRREVENGLAKAGQSNGYNGNNIKETRRPSVPTPAKESQPEWSTRVVPMNGATASTNSVQSNTDEDKKSLNLASEAPVSPRAGGPERRSDGSIKSPDFAREFQGNVPVRERGEGRPERGRGGYRGRGGPNHAFFHSNLPNGHGFTNGQQGQYQPAPATPAKSHSIQESSSSHSQSSYYQPAQQYRNHRSNSRSQSIPHSTPYGRFSSGHHSGAPHLPNLQTELANEYGYQPGNNGIMSAIPYNPYLEIPVFGMVSMQMEYYFSVDNLCKDMFLRKQMDSQGFVFLSVLAKFNRIKQLTTNYATIQQVCVNSPNIEYYDPRVDGIDRVRKRDGWQQWVMRMEDRDQSAQNDGPPPRHQYPSMNDAQHTFDDASAISPRSSAMVNSAENFQYLSLDSIGPQYDQAGPMGVSDGADASAIRAPLSAAVSEFSPSVQAANSRSFSQPDSQAQGTSVFTDEQVDNLNIVVRKAVTATTPTRPHFHSSSSRTFSNGSIDGRSINEELSKFGDRQSVSTMNGDAPDSVKSYRIQRSRSPFPVVSPGRQIDNNLSPPVLWIKDRQTAVTTLDALPKDCAAESYHDFRRDALKQREQPAADKVHHHDNMQSLYQFWSHFLIRNFNAHMYEEFRQLALEDASQRESTTGLRNLLQYYDESILSQKTISDDNIARDFIELVKLETNSKERPAFGKLRAVWRNGAYNMKNRSKLSKFLDSGLRSELDR</sequence>
<dbReference type="SUPFAM" id="SSF46785">
    <property type="entry name" value="Winged helix' DNA-binding domain"/>
    <property type="match status" value="1"/>
</dbReference>
<dbReference type="PANTHER" id="PTHR22792:SF132">
    <property type="entry name" value="LA-RELATED PROTEIN 1"/>
    <property type="match status" value="1"/>
</dbReference>
<dbReference type="SMART" id="SM00684">
    <property type="entry name" value="DM15"/>
    <property type="match status" value="2"/>
</dbReference>
<reference evidence="5" key="1">
    <citation type="submission" date="2021-03" db="EMBL/GenBank/DDBJ databases">
        <authorList>
            <person name="Tagirdzhanova G."/>
        </authorList>
    </citation>
    <scope>NUCLEOTIDE SEQUENCE</scope>
</reference>
<dbReference type="GO" id="GO:0000339">
    <property type="term" value="F:RNA cap binding"/>
    <property type="evidence" value="ECO:0007669"/>
    <property type="project" value="InterPro"/>
</dbReference>
<feature type="compositionally biased region" description="Basic and acidic residues" evidence="3">
    <location>
        <begin position="455"/>
        <end position="473"/>
    </location>
</feature>
<gene>
    <name evidence="5" type="ORF">ALECFALPRED_001485</name>
</gene>
<dbReference type="Pfam" id="PF05383">
    <property type="entry name" value="La"/>
    <property type="match status" value="1"/>
</dbReference>
<feature type="region of interest" description="Disordered" evidence="3">
    <location>
        <begin position="1"/>
        <end position="34"/>
    </location>
</feature>
<feature type="region of interest" description="Disordered" evidence="3">
    <location>
        <begin position="809"/>
        <end position="830"/>
    </location>
</feature>
<feature type="compositionally biased region" description="Polar residues" evidence="3">
    <location>
        <begin position="604"/>
        <end position="619"/>
    </location>
</feature>
<dbReference type="Gene3D" id="1.10.10.10">
    <property type="entry name" value="Winged helix-like DNA-binding domain superfamily/Winged helix DNA-binding domain"/>
    <property type="match status" value="1"/>
</dbReference>
<dbReference type="InterPro" id="IPR036390">
    <property type="entry name" value="WH_DNA-bd_sf"/>
</dbReference>
<feature type="compositionally biased region" description="Polar residues" evidence="3">
    <location>
        <begin position="480"/>
        <end position="490"/>
    </location>
</feature>
<dbReference type="PANTHER" id="PTHR22792">
    <property type="entry name" value="LUPUS LA PROTEIN-RELATED"/>
    <property type="match status" value="1"/>
</dbReference>
<feature type="compositionally biased region" description="Low complexity" evidence="3">
    <location>
        <begin position="133"/>
        <end position="146"/>
    </location>
</feature>
<accession>A0A8H3I9W3</accession>
<feature type="region of interest" description="Disordered" evidence="3">
    <location>
        <begin position="46"/>
        <end position="684"/>
    </location>
</feature>
<dbReference type="InterPro" id="IPR045180">
    <property type="entry name" value="La_dom_prot"/>
</dbReference>
<feature type="compositionally biased region" description="Basic and acidic residues" evidence="3">
    <location>
        <begin position="575"/>
        <end position="587"/>
    </location>
</feature>
<evidence type="ECO:0000256" key="2">
    <source>
        <dbReference type="PROSITE-ProRule" id="PRU00332"/>
    </source>
</evidence>
<evidence type="ECO:0000256" key="3">
    <source>
        <dbReference type="SAM" id="MobiDB-lite"/>
    </source>
</evidence>
<organism evidence="5 6">
    <name type="scientific">Alectoria fallacina</name>
    <dbReference type="NCBI Taxonomy" id="1903189"/>
    <lineage>
        <taxon>Eukaryota</taxon>
        <taxon>Fungi</taxon>
        <taxon>Dikarya</taxon>
        <taxon>Ascomycota</taxon>
        <taxon>Pezizomycotina</taxon>
        <taxon>Lecanoromycetes</taxon>
        <taxon>OSLEUM clade</taxon>
        <taxon>Lecanoromycetidae</taxon>
        <taxon>Lecanorales</taxon>
        <taxon>Lecanorineae</taxon>
        <taxon>Parmeliaceae</taxon>
        <taxon>Alectoria</taxon>
    </lineage>
</organism>
<dbReference type="OrthoDB" id="340227at2759"/>
<dbReference type="EMBL" id="CAJPDR010000135">
    <property type="protein sequence ID" value="CAF9920317.1"/>
    <property type="molecule type" value="Genomic_DNA"/>
</dbReference>
<dbReference type="PROSITE" id="PS50961">
    <property type="entry name" value="HTH_LA"/>
    <property type="match status" value="1"/>
</dbReference>
<name>A0A8H3I9W3_9LECA</name>
<dbReference type="InterPro" id="IPR006630">
    <property type="entry name" value="La_HTH"/>
</dbReference>